<dbReference type="PANTHER" id="PTHR31743:SF1">
    <property type="entry name" value="SHORT TRANSIENT RECEPTOR POTENTIAL CHANNEL 4-ASSOCIATED PROTEIN"/>
    <property type="match status" value="1"/>
</dbReference>
<dbReference type="InterPro" id="IPR022162">
    <property type="entry name" value="TRPC4AP"/>
</dbReference>
<dbReference type="AlphaFoldDB" id="A0A0K2V8U0"/>
<dbReference type="GO" id="GO:0031464">
    <property type="term" value="C:Cul4A-RING E3 ubiquitin ligase complex"/>
    <property type="evidence" value="ECO:0007669"/>
    <property type="project" value="InterPro"/>
</dbReference>
<protein>
    <submittedName>
        <fullName evidence="1">Uncharacterized protein</fullName>
    </submittedName>
</protein>
<reference evidence="1" key="1">
    <citation type="submission" date="2014-05" db="EMBL/GenBank/DDBJ databases">
        <authorList>
            <person name="Chronopoulou M."/>
        </authorList>
    </citation>
    <scope>NUCLEOTIDE SEQUENCE</scope>
    <source>
        <tissue evidence="1">Whole organism</tissue>
    </source>
</reference>
<accession>A0A0K2V8U0</accession>
<dbReference type="EMBL" id="HACA01029592">
    <property type="protein sequence ID" value="CDW46953.1"/>
    <property type="molecule type" value="Transcribed_RNA"/>
</dbReference>
<dbReference type="PANTHER" id="PTHR31743">
    <property type="entry name" value="TRANSIENT RECEPTOR POTENTIAL CHANNEL 4-ASSOCIATED PROTEIN TCPC4AP"/>
    <property type="match status" value="1"/>
</dbReference>
<evidence type="ECO:0000313" key="1">
    <source>
        <dbReference type="EMBL" id="CDW46953.1"/>
    </source>
</evidence>
<dbReference type="Pfam" id="PF12463">
    <property type="entry name" value="DUF3689"/>
    <property type="match status" value="1"/>
</dbReference>
<name>A0A0K2V8U0_LEPSM</name>
<dbReference type="OrthoDB" id="1866965at2759"/>
<dbReference type="GO" id="GO:0006511">
    <property type="term" value="P:ubiquitin-dependent protein catabolic process"/>
    <property type="evidence" value="ECO:0007669"/>
    <property type="project" value="InterPro"/>
</dbReference>
<organism evidence="1">
    <name type="scientific">Lepeophtheirus salmonis</name>
    <name type="common">Salmon louse</name>
    <name type="synonym">Caligus salmonis</name>
    <dbReference type="NCBI Taxonomy" id="72036"/>
    <lineage>
        <taxon>Eukaryota</taxon>
        <taxon>Metazoa</taxon>
        <taxon>Ecdysozoa</taxon>
        <taxon>Arthropoda</taxon>
        <taxon>Crustacea</taxon>
        <taxon>Multicrustacea</taxon>
        <taxon>Hexanauplia</taxon>
        <taxon>Copepoda</taxon>
        <taxon>Siphonostomatoida</taxon>
        <taxon>Caligidae</taxon>
        <taxon>Lepeophtheirus</taxon>
    </lineage>
</organism>
<dbReference type="GO" id="GO:0019902">
    <property type="term" value="F:phosphatase binding"/>
    <property type="evidence" value="ECO:0007669"/>
    <property type="project" value="TreeGrafter"/>
</dbReference>
<proteinExistence type="predicted"/>
<sequence length="743" mass="85453">MSSRWIHRKFYRSKNLLTSINESQRVGGGGSSSISLIDVSLLSDSENQLRKIRDASNENSALIKLLPILRALETAKEYQALILPHLRRLNEMLSESVDDEVKTLSLEFVEWNGLLILLSLVFSGHPETVLLSFKILNKLCVFVDEASAIMSESREILTFAFQSFTSDLLFDEARKLVESILLNTPPLNLCSIPHFQKILSQLEGKKLASFCKILAVTVSDLDIYKDHKNHSLFSENYRNNPSVPLPVKDINQELTLSVPGFLQKLVDQATKLPYLPRFSSLPTEIDHWVRLIDDVISDELARPNLSLEPFSALIGGDLMDRVEALYVLSLFLIGRHRKRVQKELSELKLVPKLSDLFDQFIWRYNAGRQRARLPGHTSRCECSPEVAVKMQFLRLIYGFCDHNEYKHLLLSPYEWEELKRIKPTDSSVQDWDLAKSPISPSLMCSGTSGLLTKIVEVLKKEHTNSTYRFWLCRAVESYIRGQISYADQVFLLRRGLLQHITASLINTDRRQKEIIQSSFDLLGELIKFNFDACRQMDAILSTGAKLKRAMSLINERLVDSNMFIRGMVLASDHFLHSSDPEAVNFVNNSRLLSLFRDLDKHIGYVIKLIRKIKVNNLTQENVSCLNTSLIIIMLSHRKHELPHFLEELSFRVQREALSHGSNPPFMLHFRKLLTFWQEHYFQKAKDCTQLEQSSRIPFEFWKNTVDSLISSDANSNISLLHYHNTWFVEKSANVSFTSFMEVE</sequence>